<dbReference type="Pfam" id="PF25112">
    <property type="entry name" value="zf-AtTam37"/>
    <property type="match status" value="1"/>
</dbReference>
<evidence type="ECO:0000313" key="2">
    <source>
        <dbReference type="EMBL" id="KAF9621347.1"/>
    </source>
</evidence>
<proteinExistence type="predicted"/>
<reference evidence="2 3" key="1">
    <citation type="submission" date="2020-10" db="EMBL/GenBank/DDBJ databases">
        <title>The Coptis chinensis genome and diversification of protoberbering-type alkaloids.</title>
        <authorList>
            <person name="Wang B."/>
            <person name="Shu S."/>
            <person name="Song C."/>
            <person name="Liu Y."/>
        </authorList>
    </citation>
    <scope>NUCLEOTIDE SEQUENCE [LARGE SCALE GENOMIC DNA]</scope>
    <source>
        <strain evidence="2">HL-2020</strain>
        <tissue evidence="2">Leaf</tissue>
    </source>
</reference>
<evidence type="ECO:0000259" key="1">
    <source>
        <dbReference type="Pfam" id="PF25112"/>
    </source>
</evidence>
<dbReference type="EMBL" id="JADFTS010000002">
    <property type="protein sequence ID" value="KAF9621347.1"/>
    <property type="molecule type" value="Genomic_DNA"/>
</dbReference>
<sequence>MVAPVRSTSNLLRRELYALKEISSIDLPRALSLIKSQMNWTLHRAWRAEVSPRKMMWVMFCQIMEAPQPPPGTIGIFSRNVINARSAFCHMIAANNVRLLVVTGEQIMMHNGVLIQEEGDVLSDNGFRVVKSNSLASAKQELGLLGSPPLMAQPPNTVIVSISVGGIFDIGVFIGMIKANICCYRDEIASSNVTKCCSGEKPRVECVADAISDNRAELVHLPSAINLNVPLPLKDCSTCDGSAANSGFVDAPQAFEELPNMLEGVPTLF</sequence>
<gene>
    <name evidence="2" type="ORF">IFM89_020006</name>
</gene>
<dbReference type="GO" id="GO:0009507">
    <property type="term" value="C:chloroplast"/>
    <property type="evidence" value="ECO:0007669"/>
    <property type="project" value="TreeGrafter"/>
</dbReference>
<protein>
    <recommendedName>
        <fullName evidence="1">AtTam37 zinc finger domain-containing protein</fullName>
    </recommendedName>
</protein>
<accession>A0A835IS95</accession>
<evidence type="ECO:0000313" key="3">
    <source>
        <dbReference type="Proteomes" id="UP000631114"/>
    </source>
</evidence>
<dbReference type="Proteomes" id="UP000631114">
    <property type="component" value="Unassembled WGS sequence"/>
</dbReference>
<dbReference type="PANTHER" id="PTHR36404">
    <property type="entry name" value="EMBRYO DEFECTIVE 2737"/>
    <property type="match status" value="1"/>
</dbReference>
<feature type="domain" description="AtTam37 zinc finger" evidence="1">
    <location>
        <begin position="195"/>
        <end position="244"/>
    </location>
</feature>
<organism evidence="2 3">
    <name type="scientific">Coptis chinensis</name>
    <dbReference type="NCBI Taxonomy" id="261450"/>
    <lineage>
        <taxon>Eukaryota</taxon>
        <taxon>Viridiplantae</taxon>
        <taxon>Streptophyta</taxon>
        <taxon>Embryophyta</taxon>
        <taxon>Tracheophyta</taxon>
        <taxon>Spermatophyta</taxon>
        <taxon>Magnoliopsida</taxon>
        <taxon>Ranunculales</taxon>
        <taxon>Ranunculaceae</taxon>
        <taxon>Coptidoideae</taxon>
        <taxon>Coptis</taxon>
    </lineage>
</organism>
<dbReference type="InterPro" id="IPR056892">
    <property type="entry name" value="Zf-AtTam37"/>
</dbReference>
<dbReference type="PANTHER" id="PTHR36404:SF1">
    <property type="entry name" value="EMBRYO DEFECTIVE 2737"/>
    <property type="match status" value="1"/>
</dbReference>
<dbReference type="AlphaFoldDB" id="A0A835IS95"/>
<keyword evidence="3" id="KW-1185">Reference proteome</keyword>
<comment type="caution">
    <text evidence="2">The sequence shown here is derived from an EMBL/GenBank/DDBJ whole genome shotgun (WGS) entry which is preliminary data.</text>
</comment>
<name>A0A835IS95_9MAGN</name>